<dbReference type="AlphaFoldDB" id="A0A7J6W249"/>
<evidence type="ECO:0000256" key="2">
    <source>
        <dbReference type="ARBA" id="ARBA00022768"/>
    </source>
</evidence>
<keyword evidence="3" id="KW-0648">Protein biosynthesis</keyword>
<dbReference type="Gene3D" id="2.40.30.10">
    <property type="entry name" value="Translation factors"/>
    <property type="match status" value="1"/>
</dbReference>
<dbReference type="GO" id="GO:0005829">
    <property type="term" value="C:cytosol"/>
    <property type="evidence" value="ECO:0007669"/>
    <property type="project" value="TreeGrafter"/>
</dbReference>
<dbReference type="GO" id="GO:0003746">
    <property type="term" value="F:translation elongation factor activity"/>
    <property type="evidence" value="ECO:0007669"/>
    <property type="project" value="UniProtKB-KW"/>
</dbReference>
<gene>
    <name evidence="4" type="ORF">FRX31_019152</name>
</gene>
<evidence type="ECO:0000256" key="3">
    <source>
        <dbReference type="ARBA" id="ARBA00022917"/>
    </source>
</evidence>
<reference evidence="4 5" key="1">
    <citation type="submission" date="2020-06" db="EMBL/GenBank/DDBJ databases">
        <title>Transcriptomic and genomic resources for Thalictrum thalictroides and T. hernandezii: Facilitating candidate gene discovery in an emerging model plant lineage.</title>
        <authorList>
            <person name="Arias T."/>
            <person name="Riano-Pachon D.M."/>
            <person name="Di Stilio V.S."/>
        </authorList>
    </citation>
    <scope>NUCLEOTIDE SEQUENCE [LARGE SCALE GENOMIC DNA]</scope>
    <source>
        <strain evidence="5">cv. WT478/WT964</strain>
        <tissue evidence="4">Leaves</tissue>
    </source>
</reference>
<proteinExistence type="predicted"/>
<organism evidence="4 5">
    <name type="scientific">Thalictrum thalictroides</name>
    <name type="common">Rue-anemone</name>
    <name type="synonym">Anemone thalictroides</name>
    <dbReference type="NCBI Taxonomy" id="46969"/>
    <lineage>
        <taxon>Eukaryota</taxon>
        <taxon>Viridiplantae</taxon>
        <taxon>Streptophyta</taxon>
        <taxon>Embryophyta</taxon>
        <taxon>Tracheophyta</taxon>
        <taxon>Spermatophyta</taxon>
        <taxon>Magnoliopsida</taxon>
        <taxon>Ranunculales</taxon>
        <taxon>Ranunculaceae</taxon>
        <taxon>Thalictroideae</taxon>
        <taxon>Thalictrum</taxon>
    </lineage>
</organism>
<dbReference type="GO" id="GO:0003924">
    <property type="term" value="F:GTPase activity"/>
    <property type="evidence" value="ECO:0007669"/>
    <property type="project" value="TreeGrafter"/>
</dbReference>
<dbReference type="GO" id="GO:1990904">
    <property type="term" value="C:ribonucleoprotein complex"/>
    <property type="evidence" value="ECO:0007669"/>
    <property type="project" value="TreeGrafter"/>
</dbReference>
<comment type="caution">
    <text evidence="4">The sequence shown here is derived from an EMBL/GenBank/DDBJ whole genome shotgun (WGS) entry which is preliminary data.</text>
</comment>
<accession>A0A7J6W249</accession>
<dbReference type="GO" id="GO:0043022">
    <property type="term" value="F:ribosome binding"/>
    <property type="evidence" value="ECO:0007669"/>
    <property type="project" value="TreeGrafter"/>
</dbReference>
<protein>
    <submittedName>
        <fullName evidence="4">Elongation factor</fullName>
    </submittedName>
</protein>
<dbReference type="Proteomes" id="UP000554482">
    <property type="component" value="Unassembled WGS sequence"/>
</dbReference>
<dbReference type="EMBL" id="JABWDY010023001">
    <property type="protein sequence ID" value="KAF5191261.1"/>
    <property type="molecule type" value="Genomic_DNA"/>
</dbReference>
<evidence type="ECO:0000313" key="5">
    <source>
        <dbReference type="Proteomes" id="UP000554482"/>
    </source>
</evidence>
<evidence type="ECO:0000256" key="1">
    <source>
        <dbReference type="ARBA" id="ARBA00022490"/>
    </source>
</evidence>
<sequence>MIWIWSGSPALMDRIMQSRLPARDALLEMMIYHLPSPSTAQRYRIENLYQGPLDDMYANAIRNCDPEGPLI</sequence>
<evidence type="ECO:0000313" key="4">
    <source>
        <dbReference type="EMBL" id="KAF5191261.1"/>
    </source>
</evidence>
<dbReference type="OrthoDB" id="1706634at2759"/>
<keyword evidence="2 4" id="KW-0251">Elongation factor</keyword>
<dbReference type="PANTHER" id="PTHR42908">
    <property type="entry name" value="TRANSLATION ELONGATION FACTOR-RELATED"/>
    <property type="match status" value="1"/>
</dbReference>
<keyword evidence="1" id="KW-0963">Cytoplasm</keyword>
<keyword evidence="5" id="KW-1185">Reference proteome</keyword>
<name>A0A7J6W249_THATH</name>
<dbReference type="PANTHER" id="PTHR42908:SF10">
    <property type="entry name" value="EUKARYOTIC TRANSLATION ELONGATION FACTOR 2"/>
    <property type="match status" value="1"/>
</dbReference>